<proteinExistence type="predicted"/>
<organism evidence="1 2">
    <name type="scientific">Sphingobacterium oryzagri</name>
    <dbReference type="NCBI Taxonomy" id="3025669"/>
    <lineage>
        <taxon>Bacteria</taxon>
        <taxon>Pseudomonadati</taxon>
        <taxon>Bacteroidota</taxon>
        <taxon>Sphingobacteriia</taxon>
        <taxon>Sphingobacteriales</taxon>
        <taxon>Sphingobacteriaceae</taxon>
        <taxon>Sphingobacterium</taxon>
    </lineage>
</organism>
<protein>
    <submittedName>
        <fullName evidence="1">Uncharacterized protein</fullName>
    </submittedName>
</protein>
<dbReference type="Proteomes" id="UP001221558">
    <property type="component" value="Chromosome"/>
</dbReference>
<gene>
    <name evidence="1" type="ORF">PQ465_07245</name>
</gene>
<name>A0ABY7WPB6_9SPHI</name>
<dbReference type="RefSeq" id="WP_274268874.1">
    <property type="nucleotide sequence ID" value="NZ_CP117880.1"/>
</dbReference>
<reference evidence="1 2" key="1">
    <citation type="submission" date="2023-02" db="EMBL/GenBank/DDBJ databases">
        <title>Genome sequence of Sphingobacterium sp. KACC 22765.</title>
        <authorList>
            <person name="Kim S."/>
            <person name="Heo J."/>
            <person name="Kwon S.-W."/>
        </authorList>
    </citation>
    <scope>NUCLEOTIDE SEQUENCE [LARGE SCALE GENOMIC DNA]</scope>
    <source>
        <strain evidence="1 2">KACC 22765</strain>
    </source>
</reference>
<accession>A0ABY7WPB6</accession>
<keyword evidence="2" id="KW-1185">Reference proteome</keyword>
<dbReference type="EMBL" id="CP117880">
    <property type="protein sequence ID" value="WDF70165.1"/>
    <property type="molecule type" value="Genomic_DNA"/>
</dbReference>
<evidence type="ECO:0000313" key="2">
    <source>
        <dbReference type="Proteomes" id="UP001221558"/>
    </source>
</evidence>
<evidence type="ECO:0000313" key="1">
    <source>
        <dbReference type="EMBL" id="WDF70165.1"/>
    </source>
</evidence>
<sequence length="107" mass="11927">MTMNFDIITLDDLQKEANVPKTVEDQAEETWFVKFGEEVVGVGLFLPSSDKCVLAIIGNSYEDKIVIGNYAPEHTDEALLREGLDIVFQGYLRSIKGDTVIGEMQVD</sequence>